<dbReference type="AlphaFoldDB" id="A0A6G0XA07"/>
<name>A0A6G0XA07_9STRA</name>
<evidence type="ECO:0000313" key="2">
    <source>
        <dbReference type="Proteomes" id="UP000481153"/>
    </source>
</evidence>
<comment type="caution">
    <text evidence="1">The sequence shown here is derived from an EMBL/GenBank/DDBJ whole genome shotgun (WGS) entry which is preliminary data.</text>
</comment>
<evidence type="ECO:0000313" key="1">
    <source>
        <dbReference type="EMBL" id="KAF0736870.1"/>
    </source>
</evidence>
<proteinExistence type="predicted"/>
<accession>A0A6G0XA07</accession>
<sequence length="246" mass="27995">MTKNMPRQSQLDPLRCVVCRQDVPIYVCNVFPYAVKSANWKCFPCSLSSSYRDAWDHLKTTVSATIANTATIFAVKRAELTRLARWYHILDSTGSASQSRSTTASPNPPLYTKEQLAYAVQYAKDKKSGCRQASRAAELKFRLPLNTIPHATVHQHVKDPRRRGKPGAQLKLPVFEEALIAQQWILRQETQGVFLTQLQAAEELIVHLKQRNRPNPFANGRPSNSFWRGFLRRHPSIRFQSARPAP</sequence>
<evidence type="ECO:0008006" key="3">
    <source>
        <dbReference type="Google" id="ProtNLM"/>
    </source>
</evidence>
<reference evidence="1 2" key="1">
    <citation type="submission" date="2019-07" db="EMBL/GenBank/DDBJ databases">
        <title>Genomics analysis of Aphanomyces spp. identifies a new class of oomycete effector associated with host adaptation.</title>
        <authorList>
            <person name="Gaulin E."/>
        </authorList>
    </citation>
    <scope>NUCLEOTIDE SEQUENCE [LARGE SCALE GENOMIC DNA]</scope>
    <source>
        <strain evidence="1 2">ATCC 201684</strain>
    </source>
</reference>
<dbReference type="VEuPathDB" id="FungiDB:AeMF1_017808"/>
<dbReference type="Proteomes" id="UP000481153">
    <property type="component" value="Unassembled WGS sequence"/>
</dbReference>
<keyword evidence="2" id="KW-1185">Reference proteome</keyword>
<organism evidence="1 2">
    <name type="scientific">Aphanomyces euteiches</name>
    <dbReference type="NCBI Taxonomy" id="100861"/>
    <lineage>
        <taxon>Eukaryota</taxon>
        <taxon>Sar</taxon>
        <taxon>Stramenopiles</taxon>
        <taxon>Oomycota</taxon>
        <taxon>Saprolegniomycetes</taxon>
        <taxon>Saprolegniales</taxon>
        <taxon>Verrucalvaceae</taxon>
        <taxon>Aphanomyces</taxon>
    </lineage>
</organism>
<dbReference type="EMBL" id="VJMJ01000087">
    <property type="protein sequence ID" value="KAF0736870.1"/>
    <property type="molecule type" value="Genomic_DNA"/>
</dbReference>
<protein>
    <recommendedName>
        <fullName evidence="3">HTH CENPB-type domain-containing protein</fullName>
    </recommendedName>
</protein>
<gene>
    <name evidence="1" type="ORF">Ae201684_007025</name>
</gene>